<feature type="transmembrane region" description="Helical" evidence="1">
    <location>
        <begin position="100"/>
        <end position="120"/>
    </location>
</feature>
<name>A0A9N9TS03_PHYSR</name>
<reference evidence="2" key="1">
    <citation type="submission" date="2022-01" db="EMBL/GenBank/DDBJ databases">
        <authorList>
            <person name="King R."/>
        </authorList>
    </citation>
    <scope>NUCLEOTIDE SEQUENCE</scope>
</reference>
<evidence type="ECO:0000313" key="3">
    <source>
        <dbReference type="Proteomes" id="UP001153712"/>
    </source>
</evidence>
<keyword evidence="1" id="KW-1133">Transmembrane helix</keyword>
<gene>
    <name evidence="2" type="ORF">PHYEVI_LOCUS7556</name>
</gene>
<dbReference type="EMBL" id="OU900097">
    <property type="protein sequence ID" value="CAG9861213.1"/>
    <property type="molecule type" value="Genomic_DNA"/>
</dbReference>
<sequence length="175" mass="18992">MSNNNCCSPNADCCVPKLCCTQVNPLDSFNCLISIIFWVIYILSHATAGLYAYLHFSGNCDDFTVSSVILAAASAVFAIASNLNLLKIMLSCHPQGCFNLVYTSFVYIMLGAIALVSGVMEVMTRKEYLHKIAYQLGIVSGSLGIVVSLITKLLFWYCCGPDTTPIPCCCPQQSC</sequence>
<evidence type="ECO:0000256" key="1">
    <source>
        <dbReference type="SAM" id="Phobius"/>
    </source>
</evidence>
<keyword evidence="3" id="KW-1185">Reference proteome</keyword>
<dbReference type="Proteomes" id="UP001153712">
    <property type="component" value="Chromosome 4"/>
</dbReference>
<feature type="transmembrane region" description="Helical" evidence="1">
    <location>
        <begin position="35"/>
        <end position="56"/>
    </location>
</feature>
<proteinExistence type="predicted"/>
<evidence type="ECO:0000313" key="2">
    <source>
        <dbReference type="EMBL" id="CAG9861213.1"/>
    </source>
</evidence>
<feature type="transmembrane region" description="Helical" evidence="1">
    <location>
        <begin position="63"/>
        <end position="80"/>
    </location>
</feature>
<keyword evidence="1" id="KW-0472">Membrane</keyword>
<organism evidence="2 3">
    <name type="scientific">Phyllotreta striolata</name>
    <name type="common">Striped flea beetle</name>
    <name type="synonym">Crioceris striolata</name>
    <dbReference type="NCBI Taxonomy" id="444603"/>
    <lineage>
        <taxon>Eukaryota</taxon>
        <taxon>Metazoa</taxon>
        <taxon>Ecdysozoa</taxon>
        <taxon>Arthropoda</taxon>
        <taxon>Hexapoda</taxon>
        <taxon>Insecta</taxon>
        <taxon>Pterygota</taxon>
        <taxon>Neoptera</taxon>
        <taxon>Endopterygota</taxon>
        <taxon>Coleoptera</taxon>
        <taxon>Polyphaga</taxon>
        <taxon>Cucujiformia</taxon>
        <taxon>Chrysomeloidea</taxon>
        <taxon>Chrysomelidae</taxon>
        <taxon>Galerucinae</taxon>
        <taxon>Alticini</taxon>
        <taxon>Phyllotreta</taxon>
    </lineage>
</organism>
<keyword evidence="1" id="KW-0812">Transmembrane</keyword>
<dbReference type="AlphaFoldDB" id="A0A9N9TS03"/>
<feature type="transmembrane region" description="Helical" evidence="1">
    <location>
        <begin position="132"/>
        <end position="157"/>
    </location>
</feature>
<protein>
    <submittedName>
        <fullName evidence="2">Uncharacterized protein</fullName>
    </submittedName>
</protein>
<accession>A0A9N9TS03</accession>